<sequence>MAKGIGNGFPMAAVVTTPEIAKSLTKHLLHFNTFGGNPMACAIGSAVLEVIKEENLQENSQEVGTYMLLKLAKLRDEFEIVGDVRGKGLMIGLEMVKDKVGGDLLVSL</sequence>
<comment type="similarity">
    <text evidence="3">Belongs to the class-III pyridoxal-phosphate-dependent aminotransferase family.</text>
</comment>
<evidence type="ECO:0000256" key="18">
    <source>
        <dbReference type="ARBA" id="ARBA00043726"/>
    </source>
</evidence>
<evidence type="ECO:0000256" key="7">
    <source>
        <dbReference type="ARBA" id="ARBA00022679"/>
    </source>
</evidence>
<evidence type="ECO:0000256" key="19">
    <source>
        <dbReference type="ARBA" id="ARBA00043749"/>
    </source>
</evidence>
<comment type="catalytic activity">
    <reaction evidence="19">
        <text>N(omega),N(omega)-dimethyl-L-arginine + oxaloacetate = 5-(3,3-dimethylguanidino)-2-oxopentanoate + L-aspartate</text>
        <dbReference type="Rhea" id="RHEA:77343"/>
        <dbReference type="ChEBI" id="CHEBI:16452"/>
        <dbReference type="ChEBI" id="CHEBI:29991"/>
        <dbReference type="ChEBI" id="CHEBI:58326"/>
        <dbReference type="ChEBI" id="CHEBI:197301"/>
    </reaction>
</comment>
<comment type="catalytic activity">
    <reaction evidence="18">
        <text>(R)-3-amino-2-methylpropanoate + pyruvate = 2-methyl-3-oxopropanoate + L-alanine</text>
        <dbReference type="Rhea" id="RHEA:18393"/>
        <dbReference type="ChEBI" id="CHEBI:15361"/>
        <dbReference type="ChEBI" id="CHEBI:57700"/>
        <dbReference type="ChEBI" id="CHEBI:57731"/>
        <dbReference type="ChEBI" id="CHEBI:57972"/>
        <dbReference type="EC" id="2.6.1.40"/>
    </reaction>
    <physiologicalReaction direction="left-to-right" evidence="18">
        <dbReference type="Rhea" id="RHEA:18394"/>
    </physiologicalReaction>
</comment>
<evidence type="ECO:0000256" key="21">
    <source>
        <dbReference type="ARBA" id="ARBA00043758"/>
    </source>
</evidence>
<evidence type="ECO:0000256" key="12">
    <source>
        <dbReference type="ARBA" id="ARBA00041662"/>
    </source>
</evidence>
<dbReference type="EC" id="2.6.1.18" evidence="26"/>
<evidence type="ECO:0000256" key="27">
    <source>
        <dbReference type="ARBA" id="ARBA00044257"/>
    </source>
</evidence>
<comment type="catalytic activity">
    <reaction evidence="17">
        <text>(2S)-2-aminobutanoate + glyoxylate = 2-oxobutanoate + glycine</text>
        <dbReference type="Rhea" id="RHEA:77339"/>
        <dbReference type="ChEBI" id="CHEBI:16763"/>
        <dbReference type="ChEBI" id="CHEBI:36655"/>
        <dbReference type="ChEBI" id="CHEBI:57305"/>
        <dbReference type="ChEBI" id="CHEBI:74359"/>
    </reaction>
</comment>
<dbReference type="InterPro" id="IPR015422">
    <property type="entry name" value="PyrdxlP-dep_Trfase_small"/>
</dbReference>
<comment type="catalytic activity">
    <reaction evidence="30">
        <text>L-ornithine + glyoxylate = 5-amino-2-oxopentanoate + glycine</text>
        <dbReference type="Rhea" id="RHEA:77331"/>
        <dbReference type="ChEBI" id="CHEBI:36655"/>
        <dbReference type="ChEBI" id="CHEBI:46911"/>
        <dbReference type="ChEBI" id="CHEBI:57305"/>
        <dbReference type="ChEBI" id="CHEBI:58802"/>
    </reaction>
</comment>
<evidence type="ECO:0000256" key="31">
    <source>
        <dbReference type="ARBA" id="ARBA00048500"/>
    </source>
</evidence>
<evidence type="ECO:0000256" key="9">
    <source>
        <dbReference type="ARBA" id="ARBA00033660"/>
    </source>
</evidence>
<evidence type="ECO:0000256" key="8">
    <source>
        <dbReference type="ARBA" id="ARBA00022898"/>
    </source>
</evidence>
<dbReference type="EC" id="2.6.1.44" evidence="5"/>
<comment type="catalytic activity">
    <reaction evidence="23">
        <text>N(omega),N('omega)-dimethyl-L-arginine + pyruvate = 5-(3,3'-dimethylguanidino)-2-oxopentanoate + L-alanine</text>
        <dbReference type="Rhea" id="RHEA:77307"/>
        <dbReference type="ChEBI" id="CHEBI:15361"/>
        <dbReference type="ChEBI" id="CHEBI:57972"/>
        <dbReference type="ChEBI" id="CHEBI:197308"/>
        <dbReference type="ChEBI" id="CHEBI:197310"/>
    </reaction>
</comment>
<dbReference type="PANTHER" id="PTHR45688:SF3">
    <property type="entry name" value="ALANINE--GLYOXYLATE AMINOTRANSFERASE 2, MITOCHONDRIAL"/>
    <property type="match status" value="1"/>
</dbReference>
<comment type="catalytic activity">
    <reaction evidence="31">
        <text>2-oxohexanoate + N(omega),N(omega)-dimethyl-L-arginine = L-2-aminohexanoate + 5-(3,3-dimethylguanidino)-2-oxopentanoate</text>
        <dbReference type="Rhea" id="RHEA:77363"/>
        <dbReference type="ChEBI" id="CHEBI:35177"/>
        <dbReference type="ChEBI" id="CHEBI:58326"/>
        <dbReference type="ChEBI" id="CHEBI:58455"/>
        <dbReference type="ChEBI" id="CHEBI:197301"/>
    </reaction>
</comment>
<comment type="catalytic activity">
    <reaction evidence="16">
        <text>N(omega),N(omega)-dimethyl-L-arginine + pyruvate = 5-(3,3-dimethylguanidino)-2-oxopentanoate + L-alanine</text>
        <dbReference type="Rhea" id="RHEA:77303"/>
        <dbReference type="ChEBI" id="CHEBI:15361"/>
        <dbReference type="ChEBI" id="CHEBI:57972"/>
        <dbReference type="ChEBI" id="CHEBI:58326"/>
        <dbReference type="ChEBI" id="CHEBI:197301"/>
    </reaction>
</comment>
<protein>
    <recommendedName>
        <fullName evidence="11">Alanine--glyoxylate aminotransferase 2, mitochondrial</fullName>
        <ecNumber evidence="26">2.6.1.18</ecNumber>
        <ecNumber evidence="10">2.6.1.40</ecNumber>
        <ecNumber evidence="5">2.6.1.44</ecNumber>
    </recommendedName>
    <alternativeName>
        <fullName evidence="12">(R)-3-amino-2-methylpropionate--pyruvate transaminase</fullName>
    </alternativeName>
    <alternativeName>
        <fullName evidence="14">Beta-ALAAT II</fullName>
    </alternativeName>
    <alternativeName>
        <fullName evidence="15">Beta-alanine-pyruvate aminotransferase</fullName>
    </alternativeName>
    <alternativeName>
        <fullName evidence="28">D-3-aminoisobutyrate-pyruvate aminotransferase</fullName>
    </alternativeName>
    <alternativeName>
        <fullName evidence="13">D-AIBAT</fullName>
    </alternativeName>
    <alternativeName>
        <fullName evidence="27">D-beta-aminoisobutyrate-pyruvate aminotransferase</fullName>
    </alternativeName>
</protein>
<dbReference type="GO" id="GO:0047305">
    <property type="term" value="F:(R)-3-amino-2-methylpropionate-pyruvate transaminase activity"/>
    <property type="evidence" value="ECO:0007669"/>
    <property type="project" value="UniProtKB-EC"/>
</dbReference>
<evidence type="ECO:0000256" key="16">
    <source>
        <dbReference type="ARBA" id="ARBA00043669"/>
    </source>
</evidence>
<evidence type="ECO:0000256" key="14">
    <source>
        <dbReference type="ARBA" id="ARBA00042611"/>
    </source>
</evidence>
<comment type="catalytic activity">
    <reaction evidence="29">
        <text>N(omega),N(omega)-dimethyl-L-arginine + glyoxylate = 5-(3,3-dimethylguanidino)-2-oxopentanoate + glycine</text>
        <dbReference type="Rhea" id="RHEA:77311"/>
        <dbReference type="ChEBI" id="CHEBI:36655"/>
        <dbReference type="ChEBI" id="CHEBI:57305"/>
        <dbReference type="ChEBI" id="CHEBI:58326"/>
        <dbReference type="ChEBI" id="CHEBI:197301"/>
    </reaction>
</comment>
<evidence type="ECO:0000256" key="29">
    <source>
        <dbReference type="ARBA" id="ARBA00047892"/>
    </source>
</evidence>
<dbReference type="Gene3D" id="3.40.640.10">
    <property type="entry name" value="Type I PLP-dependent aspartate aminotransferase-like (Major domain)"/>
    <property type="match status" value="1"/>
</dbReference>
<evidence type="ECO:0000256" key="30">
    <source>
        <dbReference type="ARBA" id="ARBA00048264"/>
    </source>
</evidence>
<evidence type="ECO:0000256" key="17">
    <source>
        <dbReference type="ARBA" id="ARBA00043679"/>
    </source>
</evidence>
<comment type="catalytic activity">
    <reaction evidence="24">
        <text>3-oxopropanoate + L-alanine = beta-alanine + pyruvate</text>
        <dbReference type="Rhea" id="RHEA:14077"/>
        <dbReference type="ChEBI" id="CHEBI:15361"/>
        <dbReference type="ChEBI" id="CHEBI:33190"/>
        <dbReference type="ChEBI" id="CHEBI:57966"/>
        <dbReference type="ChEBI" id="CHEBI:57972"/>
        <dbReference type="EC" id="2.6.1.18"/>
    </reaction>
    <physiologicalReaction direction="right-to-left" evidence="24">
        <dbReference type="Rhea" id="RHEA:14079"/>
    </physiologicalReaction>
</comment>
<proteinExistence type="inferred from homology"/>
<dbReference type="AlphaFoldDB" id="A0A8C2RL23"/>
<evidence type="ECO:0000256" key="34">
    <source>
        <dbReference type="ARBA" id="ARBA00048916"/>
    </source>
</evidence>
<evidence type="ECO:0000256" key="28">
    <source>
        <dbReference type="ARBA" id="ARBA00044258"/>
    </source>
</evidence>
<evidence type="ECO:0000256" key="24">
    <source>
        <dbReference type="ARBA" id="ARBA00043825"/>
    </source>
</evidence>
<evidence type="ECO:0000256" key="4">
    <source>
        <dbReference type="ARBA" id="ARBA00011881"/>
    </source>
</evidence>
<comment type="function">
    <text evidence="36">Multifunctional aminotransferase with a broad substrate specificity. Catalyzes the conversion of glyoxylate to glycine using alanine as the amino donor. Catalyzes metabolism of not L- but the D-isomer of D-beta-aminoisobutyric acid to generate 2-methyl-3-oxopropanoate and alanine. Catalyzes the transfer of the amino group from beta-alanine to pyruvate to yield L-alanine and 3-oxopropanoate. Can metabolize NG-monomethyl-L-arginine (NMMA), asymmetric NG,NG-dimethyl-L-arginine (ADMA) and symmetric NG,N'G-dimethyl-L-arginine (SDMA). ADMA is a potent inhibitor of nitric-oxide (NO) synthase, and this activity provides mechanism through which the kidney regulates blood pressure.</text>
</comment>
<evidence type="ECO:0000256" key="36">
    <source>
        <dbReference type="ARBA" id="ARBA00058068"/>
    </source>
</evidence>
<evidence type="ECO:0000256" key="26">
    <source>
        <dbReference type="ARBA" id="ARBA00044055"/>
    </source>
</evidence>
<evidence type="ECO:0000256" key="6">
    <source>
        <dbReference type="ARBA" id="ARBA00022576"/>
    </source>
</evidence>
<comment type="catalytic activity">
    <reaction evidence="21">
        <text>N(omega)-methyl-L-arginine + pyruvate = 5-(3-methylguanidino)-2-oxopentanoate + L-alanine</text>
        <dbReference type="Rhea" id="RHEA:77319"/>
        <dbReference type="ChEBI" id="CHEBI:15361"/>
        <dbReference type="ChEBI" id="CHEBI:57972"/>
        <dbReference type="ChEBI" id="CHEBI:114953"/>
        <dbReference type="ChEBI" id="CHEBI:197314"/>
    </reaction>
</comment>
<evidence type="ECO:0000256" key="35">
    <source>
        <dbReference type="ARBA" id="ARBA00049480"/>
    </source>
</evidence>
<evidence type="ECO:0000256" key="3">
    <source>
        <dbReference type="ARBA" id="ARBA00008954"/>
    </source>
</evidence>
<evidence type="ECO:0000256" key="11">
    <source>
        <dbReference type="ARBA" id="ARBA00039862"/>
    </source>
</evidence>
<comment type="catalytic activity">
    <reaction evidence="20">
        <text>2-oxobutanoate + L-alanine = (2S)-2-aminobutanoate + pyruvate</text>
        <dbReference type="Rhea" id="RHEA:77355"/>
        <dbReference type="ChEBI" id="CHEBI:15361"/>
        <dbReference type="ChEBI" id="CHEBI:16763"/>
        <dbReference type="ChEBI" id="CHEBI:57972"/>
        <dbReference type="ChEBI" id="CHEBI:74359"/>
        <dbReference type="EC" id="2.6.1.44"/>
    </reaction>
</comment>
<accession>A0A8C2RL23</accession>
<evidence type="ECO:0000256" key="5">
    <source>
        <dbReference type="ARBA" id="ARBA00013049"/>
    </source>
</evidence>
<dbReference type="GO" id="GO:0005739">
    <property type="term" value="C:mitochondrion"/>
    <property type="evidence" value="ECO:0007669"/>
    <property type="project" value="UniProtKB-SubCell"/>
</dbReference>
<keyword evidence="6" id="KW-0032">Aminotransferase</keyword>
<evidence type="ECO:0000256" key="2">
    <source>
        <dbReference type="ARBA" id="ARBA00004173"/>
    </source>
</evidence>
<keyword evidence="7" id="KW-0808">Transferase</keyword>
<evidence type="ECO:0000256" key="25">
    <source>
        <dbReference type="ARBA" id="ARBA00043826"/>
    </source>
</evidence>
<comment type="catalytic activity">
    <reaction evidence="9">
        <text>glyoxylate + L-alanine = glycine + pyruvate</text>
        <dbReference type="Rhea" id="RHEA:24248"/>
        <dbReference type="ChEBI" id="CHEBI:15361"/>
        <dbReference type="ChEBI" id="CHEBI:36655"/>
        <dbReference type="ChEBI" id="CHEBI:57305"/>
        <dbReference type="ChEBI" id="CHEBI:57972"/>
        <dbReference type="EC" id="2.6.1.44"/>
    </reaction>
    <physiologicalReaction direction="left-to-right" evidence="9">
        <dbReference type="Rhea" id="RHEA:24249"/>
    </physiologicalReaction>
</comment>
<comment type="catalytic activity">
    <reaction evidence="25">
        <text>2-oxopentanoate + N(omega),N(omega)-dimethyl-L-arginine = 5-(3,3-dimethylguanidino)-2-oxopentanoate + L-2-aminopentanoate</text>
        <dbReference type="Rhea" id="RHEA:77359"/>
        <dbReference type="ChEBI" id="CHEBI:28644"/>
        <dbReference type="ChEBI" id="CHEBI:58326"/>
        <dbReference type="ChEBI" id="CHEBI:58441"/>
        <dbReference type="ChEBI" id="CHEBI:197301"/>
    </reaction>
</comment>
<dbReference type="GO" id="GO:0009436">
    <property type="term" value="P:glyoxylate catabolic process"/>
    <property type="evidence" value="ECO:0007669"/>
    <property type="project" value="TreeGrafter"/>
</dbReference>
<dbReference type="Ensembl" id="ENSCHIT00010042327.1">
    <property type="protein sequence ID" value="ENSCHIP00010030031.1"/>
    <property type="gene ID" value="ENSCHIG00010022315.1"/>
</dbReference>
<comment type="catalytic activity">
    <reaction evidence="32">
        <text>N(omega),N(omega)-dimethyl-L-arginine + 2-oxobutanoate = 5-(3,3-dimethylguanidino)-2-oxopentanoate + (2S)-2-aminobutanoate</text>
        <dbReference type="Rhea" id="RHEA:77351"/>
        <dbReference type="ChEBI" id="CHEBI:16763"/>
        <dbReference type="ChEBI" id="CHEBI:58326"/>
        <dbReference type="ChEBI" id="CHEBI:74359"/>
        <dbReference type="ChEBI" id="CHEBI:197301"/>
    </reaction>
</comment>
<reference evidence="37" key="2">
    <citation type="submission" date="2025-08" db="UniProtKB">
        <authorList>
            <consortium name="Ensembl"/>
        </authorList>
    </citation>
    <scope>IDENTIFICATION</scope>
</reference>
<comment type="catalytic activity">
    <reaction evidence="34">
        <text>oxaloacetate + L-alanine = L-aspartate + pyruvate</text>
        <dbReference type="Rhea" id="RHEA:77347"/>
        <dbReference type="ChEBI" id="CHEBI:15361"/>
        <dbReference type="ChEBI" id="CHEBI:16452"/>
        <dbReference type="ChEBI" id="CHEBI:29991"/>
        <dbReference type="ChEBI" id="CHEBI:57972"/>
    </reaction>
</comment>
<dbReference type="EC" id="2.6.1.40" evidence="10"/>
<evidence type="ECO:0000256" key="20">
    <source>
        <dbReference type="ARBA" id="ARBA00043751"/>
    </source>
</evidence>
<dbReference type="GO" id="GO:0019481">
    <property type="term" value="P:L-alanine catabolic process, by transamination"/>
    <property type="evidence" value="ECO:0007669"/>
    <property type="project" value="TreeGrafter"/>
</dbReference>
<dbReference type="Gene3D" id="3.90.1150.10">
    <property type="entry name" value="Aspartate Aminotransferase, domain 1"/>
    <property type="match status" value="1"/>
</dbReference>
<comment type="catalytic activity">
    <reaction evidence="35">
        <text>N(omega),N('omega)-dimethyl-L-arginine + glyoxylate = 5-(3,3'-dimethylguanidino)-2-oxopentanoate + glycine</text>
        <dbReference type="Rhea" id="RHEA:77315"/>
        <dbReference type="ChEBI" id="CHEBI:36655"/>
        <dbReference type="ChEBI" id="CHEBI:57305"/>
        <dbReference type="ChEBI" id="CHEBI:197308"/>
        <dbReference type="ChEBI" id="CHEBI:197310"/>
    </reaction>
</comment>
<evidence type="ECO:0000256" key="10">
    <source>
        <dbReference type="ARBA" id="ARBA00039130"/>
    </source>
</evidence>
<reference evidence="37" key="1">
    <citation type="submission" date="2019-03" db="EMBL/GenBank/DDBJ databases">
        <title>Genome sequencing and reference-guided assembly of Black Bengal Goat (Capra hircus).</title>
        <authorList>
            <person name="Siddiki A.Z."/>
            <person name="Baten A."/>
            <person name="Billah M."/>
            <person name="Alam M.A.U."/>
            <person name="Shawrob K.S.M."/>
            <person name="Saha S."/>
            <person name="Chowdhury M."/>
            <person name="Rahman A.H."/>
            <person name="Stear M."/>
            <person name="Miah G."/>
            <person name="Das G.B."/>
            <person name="Hossain M.M."/>
            <person name="Kumkum M."/>
            <person name="Islam M.S."/>
            <person name="Mollah A.M."/>
            <person name="Ahsan A."/>
            <person name="Tusar F."/>
            <person name="Khan M.K.I."/>
        </authorList>
    </citation>
    <scope>NUCLEOTIDE SEQUENCE [LARGE SCALE GENOMIC DNA]</scope>
</reference>
<comment type="cofactor">
    <cofactor evidence="1">
        <name>pyridoxal 5'-phosphate</name>
        <dbReference type="ChEBI" id="CHEBI:597326"/>
    </cofactor>
</comment>
<comment type="catalytic activity">
    <reaction evidence="33">
        <text>N(omega)-methyl-L-arginine + glyoxylate = 5-(3-methylguanidino)-2-oxopentanoate + glycine</text>
        <dbReference type="Rhea" id="RHEA:77323"/>
        <dbReference type="ChEBI" id="CHEBI:36655"/>
        <dbReference type="ChEBI" id="CHEBI:57305"/>
        <dbReference type="ChEBI" id="CHEBI:114953"/>
        <dbReference type="ChEBI" id="CHEBI:197314"/>
    </reaction>
</comment>
<evidence type="ECO:0000256" key="22">
    <source>
        <dbReference type="ARBA" id="ARBA00043777"/>
    </source>
</evidence>
<organism evidence="37">
    <name type="scientific">Capra hircus</name>
    <name type="common">Goat</name>
    <dbReference type="NCBI Taxonomy" id="9925"/>
    <lineage>
        <taxon>Eukaryota</taxon>
        <taxon>Metazoa</taxon>
        <taxon>Chordata</taxon>
        <taxon>Craniata</taxon>
        <taxon>Vertebrata</taxon>
        <taxon>Euteleostomi</taxon>
        <taxon>Mammalia</taxon>
        <taxon>Eutheria</taxon>
        <taxon>Laurasiatheria</taxon>
        <taxon>Artiodactyla</taxon>
        <taxon>Ruminantia</taxon>
        <taxon>Pecora</taxon>
        <taxon>Bovidae</taxon>
        <taxon>Caprinae</taxon>
        <taxon>Capra</taxon>
    </lineage>
</organism>
<evidence type="ECO:0000256" key="32">
    <source>
        <dbReference type="ARBA" id="ARBA00048560"/>
    </source>
</evidence>
<comment type="catalytic activity">
    <reaction evidence="22">
        <text>L-ornithine + pyruvate = 5-amino-2-oxopentanoate + L-alanine</text>
        <dbReference type="Rhea" id="RHEA:77327"/>
        <dbReference type="ChEBI" id="CHEBI:15361"/>
        <dbReference type="ChEBI" id="CHEBI:46911"/>
        <dbReference type="ChEBI" id="CHEBI:57972"/>
        <dbReference type="ChEBI" id="CHEBI:58802"/>
    </reaction>
</comment>
<dbReference type="InterPro" id="IPR005814">
    <property type="entry name" value="Aminotrans_3"/>
</dbReference>
<comment type="subunit">
    <text evidence="4">Homotetramer.</text>
</comment>
<dbReference type="GO" id="GO:0030170">
    <property type="term" value="F:pyridoxal phosphate binding"/>
    <property type="evidence" value="ECO:0007669"/>
    <property type="project" value="InterPro"/>
</dbReference>
<evidence type="ECO:0000256" key="23">
    <source>
        <dbReference type="ARBA" id="ARBA00043798"/>
    </source>
</evidence>
<evidence type="ECO:0000256" key="33">
    <source>
        <dbReference type="ARBA" id="ARBA00048760"/>
    </source>
</evidence>
<evidence type="ECO:0000256" key="1">
    <source>
        <dbReference type="ARBA" id="ARBA00001933"/>
    </source>
</evidence>
<dbReference type="SUPFAM" id="SSF53383">
    <property type="entry name" value="PLP-dependent transferases"/>
    <property type="match status" value="1"/>
</dbReference>
<dbReference type="GO" id="GO:0008453">
    <property type="term" value="F:alanine-glyoxylate transaminase activity"/>
    <property type="evidence" value="ECO:0007669"/>
    <property type="project" value="UniProtKB-EC"/>
</dbReference>
<evidence type="ECO:0000256" key="13">
    <source>
        <dbReference type="ARBA" id="ARBA00041845"/>
    </source>
</evidence>
<evidence type="ECO:0000256" key="15">
    <source>
        <dbReference type="ARBA" id="ARBA00042669"/>
    </source>
</evidence>
<dbReference type="InterPro" id="IPR015421">
    <property type="entry name" value="PyrdxlP-dep_Trfase_major"/>
</dbReference>
<dbReference type="PANTHER" id="PTHR45688">
    <property type="match status" value="1"/>
</dbReference>
<name>A0A8C2RL23_CAPHI</name>
<dbReference type="InterPro" id="IPR015424">
    <property type="entry name" value="PyrdxlP-dep_Trfase"/>
</dbReference>
<dbReference type="GO" id="GO:0016223">
    <property type="term" value="F:beta-alanine:pyruvate transaminase activity"/>
    <property type="evidence" value="ECO:0007669"/>
    <property type="project" value="UniProtKB-EC"/>
</dbReference>
<keyword evidence="8" id="KW-0663">Pyridoxal phosphate</keyword>
<comment type="subcellular location">
    <subcellularLocation>
        <location evidence="2">Mitochondrion</location>
    </subcellularLocation>
</comment>
<evidence type="ECO:0000313" key="37">
    <source>
        <dbReference type="Ensembl" id="ENSCHIP00010030031.1"/>
    </source>
</evidence>
<dbReference type="Pfam" id="PF00202">
    <property type="entry name" value="Aminotran_3"/>
    <property type="match status" value="1"/>
</dbReference>